<organism evidence="12 13">
    <name type="scientific">Pycnococcus provasolii</name>
    <dbReference type="NCBI Taxonomy" id="41880"/>
    <lineage>
        <taxon>Eukaryota</taxon>
        <taxon>Viridiplantae</taxon>
        <taxon>Chlorophyta</taxon>
        <taxon>Pseudoscourfieldiophyceae</taxon>
        <taxon>Pseudoscourfieldiales</taxon>
        <taxon>Pycnococcaceae</taxon>
        <taxon>Pycnococcus</taxon>
    </lineage>
</organism>
<evidence type="ECO:0000256" key="10">
    <source>
        <dbReference type="SAM" id="MobiDB-lite"/>
    </source>
</evidence>
<evidence type="ECO:0000256" key="2">
    <source>
        <dbReference type="ARBA" id="ARBA00001946"/>
    </source>
</evidence>
<dbReference type="GO" id="GO:0004523">
    <property type="term" value="F:RNA-DNA hybrid ribonuclease activity"/>
    <property type="evidence" value="ECO:0007669"/>
    <property type="project" value="UniProtKB-UniRule"/>
</dbReference>
<dbReference type="PANTHER" id="PTHR10954:SF7">
    <property type="entry name" value="RIBONUCLEASE H2 SUBUNIT A"/>
    <property type="match status" value="1"/>
</dbReference>
<keyword evidence="6 8" id="KW-0255">Endonuclease</keyword>
<dbReference type="PANTHER" id="PTHR10954">
    <property type="entry name" value="RIBONUCLEASE H2 SUBUNIT A"/>
    <property type="match status" value="1"/>
</dbReference>
<comment type="function">
    <text evidence="9">Endonuclease that specifically degrades the RNA of RNA-DNA hybrids.</text>
</comment>
<feature type="compositionally biased region" description="Polar residues" evidence="10">
    <location>
        <begin position="1"/>
        <end position="10"/>
    </location>
</feature>
<dbReference type="InterPro" id="IPR001352">
    <property type="entry name" value="RNase_HII/HIII"/>
</dbReference>
<dbReference type="EC" id="3.1.26.4" evidence="9"/>
<dbReference type="GO" id="GO:0006298">
    <property type="term" value="P:mismatch repair"/>
    <property type="evidence" value="ECO:0007669"/>
    <property type="project" value="TreeGrafter"/>
</dbReference>
<evidence type="ECO:0000256" key="9">
    <source>
        <dbReference type="RuleBase" id="RU003515"/>
    </source>
</evidence>
<dbReference type="InterPro" id="IPR004649">
    <property type="entry name" value="RNase_H2_suA"/>
</dbReference>
<evidence type="ECO:0000256" key="3">
    <source>
        <dbReference type="ARBA" id="ARBA00007058"/>
    </source>
</evidence>
<name>A0A830H796_9CHLO</name>
<dbReference type="CDD" id="cd07181">
    <property type="entry name" value="RNase_HII_eukaryota_like"/>
    <property type="match status" value="1"/>
</dbReference>
<dbReference type="Gene3D" id="1.10.10.460">
    <property type="entry name" value="Ribonuclease hii. Domain 2"/>
    <property type="match status" value="1"/>
</dbReference>
<dbReference type="FunFam" id="1.10.10.460:FF:000001">
    <property type="entry name" value="Ribonuclease"/>
    <property type="match status" value="1"/>
</dbReference>
<evidence type="ECO:0000256" key="8">
    <source>
        <dbReference type="PROSITE-ProRule" id="PRU01319"/>
    </source>
</evidence>
<dbReference type="AlphaFoldDB" id="A0A830H796"/>
<gene>
    <name evidence="12" type="ORF">PPROV_000030700</name>
</gene>
<keyword evidence="4 8" id="KW-0540">Nuclease</keyword>
<dbReference type="SUPFAM" id="SSF53098">
    <property type="entry name" value="Ribonuclease H-like"/>
    <property type="match status" value="1"/>
</dbReference>
<dbReference type="GO" id="GO:0003723">
    <property type="term" value="F:RNA binding"/>
    <property type="evidence" value="ECO:0007669"/>
    <property type="project" value="UniProtKB-UniRule"/>
</dbReference>
<accession>A0A830H796</accession>
<evidence type="ECO:0000256" key="4">
    <source>
        <dbReference type="ARBA" id="ARBA00022722"/>
    </source>
</evidence>
<feature type="binding site" evidence="8">
    <location>
        <position position="113"/>
    </location>
    <ligand>
        <name>a divalent metal cation</name>
        <dbReference type="ChEBI" id="CHEBI:60240"/>
    </ligand>
</feature>
<dbReference type="Proteomes" id="UP000660262">
    <property type="component" value="Unassembled WGS sequence"/>
</dbReference>
<protein>
    <recommendedName>
        <fullName evidence="9">Ribonuclease</fullName>
        <ecNumber evidence="9">3.1.26.4</ecNumber>
    </recommendedName>
</protein>
<dbReference type="GO" id="GO:0043137">
    <property type="term" value="P:DNA replication, removal of RNA primer"/>
    <property type="evidence" value="ECO:0007669"/>
    <property type="project" value="TreeGrafter"/>
</dbReference>
<keyword evidence="13" id="KW-1185">Reference proteome</keyword>
<dbReference type="InterPro" id="IPR023160">
    <property type="entry name" value="RNase_HII_hlx-loop-hlx_cap_dom"/>
</dbReference>
<dbReference type="GO" id="GO:0046872">
    <property type="term" value="F:metal ion binding"/>
    <property type="evidence" value="ECO:0007669"/>
    <property type="project" value="UniProtKB-KW"/>
</dbReference>
<evidence type="ECO:0000313" key="13">
    <source>
        <dbReference type="Proteomes" id="UP000660262"/>
    </source>
</evidence>
<dbReference type="PROSITE" id="PS51975">
    <property type="entry name" value="RNASE_H_2"/>
    <property type="match status" value="1"/>
</dbReference>
<dbReference type="InterPro" id="IPR036397">
    <property type="entry name" value="RNaseH_sf"/>
</dbReference>
<feature type="binding site" evidence="8">
    <location>
        <position position="219"/>
    </location>
    <ligand>
        <name>a divalent metal cation</name>
        <dbReference type="ChEBI" id="CHEBI:60240"/>
    </ligand>
</feature>
<comment type="catalytic activity">
    <reaction evidence="1 8 9">
        <text>Endonucleolytic cleavage to 5'-phosphomonoester.</text>
        <dbReference type="EC" id="3.1.26.4"/>
    </reaction>
</comment>
<dbReference type="FunFam" id="3.30.420.10:FF:000016">
    <property type="entry name" value="Ribonuclease"/>
    <property type="match status" value="1"/>
</dbReference>
<evidence type="ECO:0000256" key="6">
    <source>
        <dbReference type="ARBA" id="ARBA00022759"/>
    </source>
</evidence>
<comment type="caution">
    <text evidence="12">The sequence shown here is derived from an EMBL/GenBank/DDBJ whole genome shotgun (WGS) entry which is preliminary data.</text>
</comment>
<evidence type="ECO:0000256" key="1">
    <source>
        <dbReference type="ARBA" id="ARBA00000077"/>
    </source>
</evidence>
<dbReference type="GO" id="GO:0032299">
    <property type="term" value="C:ribonuclease H2 complex"/>
    <property type="evidence" value="ECO:0007669"/>
    <property type="project" value="TreeGrafter"/>
</dbReference>
<evidence type="ECO:0000313" key="12">
    <source>
        <dbReference type="EMBL" id="GHP01551.1"/>
    </source>
</evidence>
<feature type="region of interest" description="Disordered" evidence="10">
    <location>
        <begin position="375"/>
        <end position="395"/>
    </location>
</feature>
<evidence type="ECO:0000259" key="11">
    <source>
        <dbReference type="PROSITE" id="PS51975"/>
    </source>
</evidence>
<dbReference type="Pfam" id="PF01351">
    <property type="entry name" value="RNase_HII"/>
    <property type="match status" value="1"/>
</dbReference>
<reference evidence="12" key="1">
    <citation type="submission" date="2020-10" db="EMBL/GenBank/DDBJ databases">
        <title>Unveiling of a novel bifunctional photoreceptor, Dualchrome1, isolated from a cosmopolitan green alga.</title>
        <authorList>
            <person name="Suzuki S."/>
            <person name="Kawachi M."/>
        </authorList>
    </citation>
    <scope>NUCLEOTIDE SEQUENCE</scope>
    <source>
        <strain evidence="12">NIES 2893</strain>
    </source>
</reference>
<feature type="binding site" evidence="8">
    <location>
        <position position="112"/>
    </location>
    <ligand>
        <name>a divalent metal cation</name>
        <dbReference type="ChEBI" id="CHEBI:60240"/>
    </ligand>
</feature>
<dbReference type="Gene3D" id="3.30.420.10">
    <property type="entry name" value="Ribonuclease H-like superfamily/Ribonuclease H"/>
    <property type="match status" value="1"/>
</dbReference>
<feature type="region of interest" description="Disordered" evidence="10">
    <location>
        <begin position="1"/>
        <end position="70"/>
    </location>
</feature>
<comment type="cofactor">
    <cofactor evidence="2">
        <name>Mg(2+)</name>
        <dbReference type="ChEBI" id="CHEBI:18420"/>
    </cofactor>
</comment>
<keyword evidence="5 8" id="KW-0479">Metal-binding</keyword>
<feature type="compositionally biased region" description="Polar residues" evidence="10">
    <location>
        <begin position="42"/>
        <end position="54"/>
    </location>
</feature>
<comment type="cofactor">
    <cofactor evidence="8">
        <name>Mn(2+)</name>
        <dbReference type="ChEBI" id="CHEBI:29035"/>
    </cofactor>
    <cofactor evidence="8">
        <name>Mg(2+)</name>
        <dbReference type="ChEBI" id="CHEBI:18420"/>
    </cofactor>
    <text evidence="8">Manganese or magnesium. Binds 1 divalent metal ion per monomer in the absence of substrate. May bind a second metal ion after substrate binding.</text>
</comment>
<evidence type="ECO:0000256" key="5">
    <source>
        <dbReference type="ARBA" id="ARBA00022723"/>
    </source>
</evidence>
<dbReference type="EMBL" id="BNJQ01000001">
    <property type="protein sequence ID" value="GHP01551.1"/>
    <property type="molecule type" value="Genomic_DNA"/>
</dbReference>
<feature type="domain" description="RNase H type-2" evidence="11">
    <location>
        <begin position="106"/>
        <end position="352"/>
    </location>
</feature>
<dbReference type="InterPro" id="IPR012337">
    <property type="entry name" value="RNaseH-like_sf"/>
</dbReference>
<keyword evidence="7 8" id="KW-0378">Hydrolase</keyword>
<comment type="similarity">
    <text evidence="3">Belongs to the RNase HII family. Eukaryotic subfamily.</text>
</comment>
<proteinExistence type="inferred from homology"/>
<evidence type="ECO:0000256" key="7">
    <source>
        <dbReference type="ARBA" id="ARBA00022801"/>
    </source>
</evidence>
<dbReference type="OrthoDB" id="7462577at2759"/>
<dbReference type="NCBIfam" id="TIGR00729">
    <property type="entry name" value="ribonuclease HII"/>
    <property type="match status" value="1"/>
</dbReference>
<dbReference type="InterPro" id="IPR024567">
    <property type="entry name" value="RNase_HII/HIII_dom"/>
</dbReference>
<sequence>MASPPNLSGESQDDVGGSQEGVSLVRKRSLPVGVEVEEDGGNNLNDDAPTTTHAAQEANGKGIQDPASSPALKKVRFLQQEDEQEMRCGEEKQESDALPSWMFDSPVCLGVDEAGRGPVLGPMVYGAAVCPADEQSRLRKVGYDDSKALTEEKRSSLFAAMQADERVHTTTTVISARELSAQMTRPEKVSLNAISFDACFRLIEGYLDKGVNVTEVYVDTVGDPGRYTAVLSKRFPGVKCVAEAKADAKYPVVSAASIAAKVTRDRELVNFAFEEPFEQEAMRAVPEGVPEAVRKAAIASVMPSRAFGSGYPGDPATKAWLDSTAKDPVFGYPSIVRFSWQTVRKLFDDSPFVPMRFAADDDDDDAANDANAIGSLWGQPLKGERSGGKAGASSGRGRAKFFQARKIACAAW</sequence>